<protein>
    <submittedName>
        <fullName evidence="1">Uncharacterized protein</fullName>
    </submittedName>
</protein>
<accession>A0A0B7BX84</accession>
<gene>
    <name evidence="1" type="primary">ORF216029</name>
</gene>
<proteinExistence type="predicted"/>
<feature type="non-terminal residue" evidence="1">
    <location>
        <position position="1"/>
    </location>
</feature>
<reference evidence="1" key="1">
    <citation type="submission" date="2014-12" db="EMBL/GenBank/DDBJ databases">
        <title>Insight into the proteome of Arion vulgaris.</title>
        <authorList>
            <person name="Aradska J."/>
            <person name="Bulat T."/>
            <person name="Smidak R."/>
            <person name="Sarate P."/>
            <person name="Gangsoo J."/>
            <person name="Sialana F."/>
            <person name="Bilban M."/>
            <person name="Lubec G."/>
        </authorList>
    </citation>
    <scope>NUCLEOTIDE SEQUENCE</scope>
    <source>
        <tissue evidence="1">Skin</tissue>
    </source>
</reference>
<name>A0A0B7BX84_9EUPU</name>
<dbReference type="AlphaFoldDB" id="A0A0B7BX84"/>
<organism evidence="1">
    <name type="scientific">Arion vulgaris</name>
    <dbReference type="NCBI Taxonomy" id="1028688"/>
    <lineage>
        <taxon>Eukaryota</taxon>
        <taxon>Metazoa</taxon>
        <taxon>Spiralia</taxon>
        <taxon>Lophotrochozoa</taxon>
        <taxon>Mollusca</taxon>
        <taxon>Gastropoda</taxon>
        <taxon>Heterobranchia</taxon>
        <taxon>Euthyneura</taxon>
        <taxon>Panpulmonata</taxon>
        <taxon>Eupulmonata</taxon>
        <taxon>Stylommatophora</taxon>
        <taxon>Helicina</taxon>
        <taxon>Arionoidea</taxon>
        <taxon>Arionidae</taxon>
        <taxon>Arion</taxon>
    </lineage>
</organism>
<dbReference type="EMBL" id="HACG01050657">
    <property type="protein sequence ID" value="CEK97522.1"/>
    <property type="molecule type" value="Transcribed_RNA"/>
</dbReference>
<feature type="non-terminal residue" evidence="1">
    <location>
        <position position="76"/>
    </location>
</feature>
<evidence type="ECO:0000313" key="1">
    <source>
        <dbReference type="EMBL" id="CEK97522.1"/>
    </source>
</evidence>
<sequence length="76" mass="8690">IRISFSPTVYHVCGQGKSMGERLFKTCSLRLSYPVDRFCRLLVWVSVVNPLPHILKVMLLNFGLRRSVCMSGFLSE</sequence>